<gene>
    <name evidence="1" type="ORF">LSAA_8668</name>
</gene>
<evidence type="ECO:0000313" key="1">
    <source>
        <dbReference type="EMBL" id="CAF2915974.1"/>
    </source>
</evidence>
<sequence>MKTFFTIVAVLVASVYAAPEAEADPHRVYGAHGYGYGRPHYLGKRDAEPTADPEADPHHGYYGYPSYGYPSYGYSSYGHGSYGSYGFRPHHFLGKREAEPTADPGHGYASSYGYGGHYGRPSYGYGRPSYGYGRPSYGHGRPYYY</sequence>
<organism evidence="1 2">
    <name type="scientific">Lepeophtheirus salmonis</name>
    <name type="common">Salmon louse</name>
    <name type="synonym">Caligus salmonis</name>
    <dbReference type="NCBI Taxonomy" id="72036"/>
    <lineage>
        <taxon>Eukaryota</taxon>
        <taxon>Metazoa</taxon>
        <taxon>Ecdysozoa</taxon>
        <taxon>Arthropoda</taxon>
        <taxon>Crustacea</taxon>
        <taxon>Multicrustacea</taxon>
        <taxon>Hexanauplia</taxon>
        <taxon>Copepoda</taxon>
        <taxon>Siphonostomatoida</taxon>
        <taxon>Caligidae</taxon>
        <taxon>Lepeophtheirus</taxon>
    </lineage>
</organism>
<reference evidence="1" key="1">
    <citation type="submission" date="2021-02" db="EMBL/GenBank/DDBJ databases">
        <authorList>
            <person name="Bekaert M."/>
        </authorList>
    </citation>
    <scope>NUCLEOTIDE SEQUENCE</scope>
    <source>
        <strain evidence="1">IoA-00</strain>
    </source>
</reference>
<keyword evidence="2" id="KW-1185">Reference proteome</keyword>
<dbReference type="AlphaFoldDB" id="A0A7R8CVZ8"/>
<dbReference type="Proteomes" id="UP000675881">
    <property type="component" value="Chromosome 4"/>
</dbReference>
<accession>A0A7R8CVZ8</accession>
<name>A0A7R8CVZ8_LEPSM</name>
<proteinExistence type="predicted"/>
<protein>
    <submittedName>
        <fullName evidence="1">(salmon louse) hypothetical protein</fullName>
    </submittedName>
</protein>
<dbReference type="EMBL" id="HG994583">
    <property type="protein sequence ID" value="CAF2915974.1"/>
    <property type="molecule type" value="Genomic_DNA"/>
</dbReference>
<evidence type="ECO:0000313" key="2">
    <source>
        <dbReference type="Proteomes" id="UP000675881"/>
    </source>
</evidence>